<dbReference type="EMBL" id="BMAO01028284">
    <property type="protein sequence ID" value="GFR23398.1"/>
    <property type="molecule type" value="Genomic_DNA"/>
</dbReference>
<accession>A0A8X6HH39</accession>
<proteinExistence type="predicted"/>
<reference evidence="1" key="1">
    <citation type="submission" date="2020-07" db="EMBL/GenBank/DDBJ databases">
        <title>Multicomponent nature underlies the extraordinary mechanical properties of spider dragline silk.</title>
        <authorList>
            <person name="Kono N."/>
            <person name="Nakamura H."/>
            <person name="Mori M."/>
            <person name="Yoshida Y."/>
            <person name="Ohtoshi R."/>
            <person name="Malay A.D."/>
            <person name="Moran D.A.P."/>
            <person name="Tomita M."/>
            <person name="Numata K."/>
            <person name="Arakawa K."/>
        </authorList>
    </citation>
    <scope>NUCLEOTIDE SEQUENCE</scope>
</reference>
<sequence>MGLVREKNIPPFISPPAHINYCPLHYLVFGLHLQYPKNVSRFWKSELSETPVASVASACVWSSSNQLTDLEAYDSHSNTQLGVCFRVSEFSVTMIAANSEDSYLANIVLLRREVMDRNCNRTEEKSFVSMNRSVTTCL</sequence>
<dbReference type="AlphaFoldDB" id="A0A8X6HH39"/>
<comment type="caution">
    <text evidence="1">The sequence shown here is derived from an EMBL/GenBank/DDBJ whole genome shotgun (WGS) entry which is preliminary data.</text>
</comment>
<organism evidence="1 2">
    <name type="scientific">Trichonephila clavata</name>
    <name type="common">Joro spider</name>
    <name type="synonym">Nephila clavata</name>
    <dbReference type="NCBI Taxonomy" id="2740835"/>
    <lineage>
        <taxon>Eukaryota</taxon>
        <taxon>Metazoa</taxon>
        <taxon>Ecdysozoa</taxon>
        <taxon>Arthropoda</taxon>
        <taxon>Chelicerata</taxon>
        <taxon>Arachnida</taxon>
        <taxon>Araneae</taxon>
        <taxon>Araneomorphae</taxon>
        <taxon>Entelegynae</taxon>
        <taxon>Araneoidea</taxon>
        <taxon>Nephilidae</taxon>
        <taxon>Trichonephila</taxon>
    </lineage>
</organism>
<protein>
    <submittedName>
        <fullName evidence="1">Uncharacterized protein</fullName>
    </submittedName>
</protein>
<name>A0A8X6HH39_TRICU</name>
<gene>
    <name evidence="1" type="ORF">TNCT_227801</name>
</gene>
<evidence type="ECO:0000313" key="2">
    <source>
        <dbReference type="Proteomes" id="UP000887116"/>
    </source>
</evidence>
<evidence type="ECO:0000313" key="1">
    <source>
        <dbReference type="EMBL" id="GFR23398.1"/>
    </source>
</evidence>
<dbReference type="Proteomes" id="UP000887116">
    <property type="component" value="Unassembled WGS sequence"/>
</dbReference>
<keyword evidence="2" id="KW-1185">Reference proteome</keyword>